<name>A0ABW8TBB9_9CLOT</name>
<dbReference type="InterPro" id="IPR006674">
    <property type="entry name" value="HD_domain"/>
</dbReference>
<dbReference type="RefSeq" id="WP_406770736.1">
    <property type="nucleotide sequence ID" value="NZ_JBJHZZ010000015.1"/>
</dbReference>
<dbReference type="Proteomes" id="UP001623591">
    <property type="component" value="Unassembled WGS sequence"/>
</dbReference>
<organism evidence="2 3">
    <name type="scientific">Candidatus Clostridium stratigraminis</name>
    <dbReference type="NCBI Taxonomy" id="3381661"/>
    <lineage>
        <taxon>Bacteria</taxon>
        <taxon>Bacillati</taxon>
        <taxon>Bacillota</taxon>
        <taxon>Clostridia</taxon>
        <taxon>Eubacteriales</taxon>
        <taxon>Clostridiaceae</taxon>
        <taxon>Clostridium</taxon>
    </lineage>
</organism>
<gene>
    <name evidence="2" type="ORF">ACJDUG_15225</name>
</gene>
<comment type="caution">
    <text evidence="2">The sequence shown here is derived from an EMBL/GenBank/DDBJ whole genome shotgun (WGS) entry which is preliminary data.</text>
</comment>
<keyword evidence="3" id="KW-1185">Reference proteome</keyword>
<evidence type="ECO:0000313" key="2">
    <source>
        <dbReference type="EMBL" id="MFL0248309.1"/>
    </source>
</evidence>
<proteinExistence type="predicted"/>
<evidence type="ECO:0000313" key="3">
    <source>
        <dbReference type="Proteomes" id="UP001623591"/>
    </source>
</evidence>
<dbReference type="PANTHER" id="PTHR38659:SF2">
    <property type="entry name" value="HDIG DOMAIN PROTEIN"/>
    <property type="match status" value="1"/>
</dbReference>
<dbReference type="Gene3D" id="1.10.3210.10">
    <property type="entry name" value="Hypothetical protein af1432"/>
    <property type="match status" value="1"/>
</dbReference>
<evidence type="ECO:0000259" key="1">
    <source>
        <dbReference type="Pfam" id="PF01966"/>
    </source>
</evidence>
<protein>
    <submittedName>
        <fullName evidence="2">HDIG domain-containing metalloprotein</fullName>
    </submittedName>
</protein>
<dbReference type="SUPFAM" id="SSF109604">
    <property type="entry name" value="HD-domain/PDEase-like"/>
    <property type="match status" value="1"/>
</dbReference>
<dbReference type="InterPro" id="IPR006675">
    <property type="entry name" value="HDIG_dom"/>
</dbReference>
<sequence>MKTREEAYTLLKEFNKSDSLIKHALSVEAVMGHFAGLLGESDVNKWKIVGLLHDIDYEMYPEEHCVKAGELLRERHWPEDYIHAIQSHGYGICIDTEPIEKMEMVLYTIDELTGLITATALMRPSKSILDMELKSVKKKWKQKSFAAGVNRELIEEGAKKLQMNLDYIMEETIKAMQGVAEEIGLKGTV</sequence>
<dbReference type="NCBIfam" id="TIGR00277">
    <property type="entry name" value="HDIG"/>
    <property type="match status" value="1"/>
</dbReference>
<reference evidence="2 3" key="1">
    <citation type="submission" date="2024-11" db="EMBL/GenBank/DDBJ databases">
        <authorList>
            <person name="Heng Y.C."/>
            <person name="Lim A.C.H."/>
            <person name="Lee J.K.Y."/>
            <person name="Kittelmann S."/>
        </authorList>
    </citation>
    <scope>NUCLEOTIDE SEQUENCE [LARGE SCALE GENOMIC DNA]</scope>
    <source>
        <strain evidence="2 3">WILCCON 0185</strain>
    </source>
</reference>
<dbReference type="Pfam" id="PF01966">
    <property type="entry name" value="HD"/>
    <property type="match status" value="1"/>
</dbReference>
<accession>A0ABW8TBB9</accession>
<dbReference type="EMBL" id="JBJHZZ010000015">
    <property type="protein sequence ID" value="MFL0248309.1"/>
    <property type="molecule type" value="Genomic_DNA"/>
</dbReference>
<dbReference type="PANTHER" id="PTHR38659">
    <property type="entry name" value="METAL-DEPENDENT PHOSPHOHYDROLASE"/>
    <property type="match status" value="1"/>
</dbReference>
<feature type="domain" description="HD" evidence="1">
    <location>
        <begin position="21"/>
        <end position="112"/>
    </location>
</feature>